<gene>
    <name evidence="7" type="ORF">C0V82_16695</name>
</gene>
<organism evidence="7 8">
    <name type="scientific">Niveispirillum cyanobacteriorum</name>
    <dbReference type="NCBI Taxonomy" id="1612173"/>
    <lineage>
        <taxon>Bacteria</taxon>
        <taxon>Pseudomonadati</taxon>
        <taxon>Pseudomonadota</taxon>
        <taxon>Alphaproteobacteria</taxon>
        <taxon>Rhodospirillales</taxon>
        <taxon>Azospirillaceae</taxon>
        <taxon>Niveispirillum</taxon>
    </lineage>
</organism>
<name>A0A2K9NG39_9PROT</name>
<dbReference type="GO" id="GO:0005506">
    <property type="term" value="F:iron ion binding"/>
    <property type="evidence" value="ECO:0007669"/>
    <property type="project" value="InterPro"/>
</dbReference>
<dbReference type="GO" id="GO:0016491">
    <property type="term" value="F:oxidoreductase activity"/>
    <property type="evidence" value="ECO:0007669"/>
    <property type="project" value="UniProtKB-KW"/>
</dbReference>
<keyword evidence="5" id="KW-0408">Iron</keyword>
<keyword evidence="4" id="KW-0560">Oxidoreductase</keyword>
<evidence type="ECO:0000313" key="8">
    <source>
        <dbReference type="Proteomes" id="UP000234752"/>
    </source>
</evidence>
<dbReference type="SUPFAM" id="SSF55961">
    <property type="entry name" value="Bet v1-like"/>
    <property type="match status" value="1"/>
</dbReference>
<dbReference type="OrthoDB" id="7456916at2"/>
<accession>A0A2K9NG39</accession>
<protein>
    <submittedName>
        <fullName evidence="7">(2Fe-2S)-binding protein</fullName>
    </submittedName>
</protein>
<dbReference type="GO" id="GO:0051537">
    <property type="term" value="F:2 iron, 2 sulfur cluster binding"/>
    <property type="evidence" value="ECO:0007669"/>
    <property type="project" value="UniProtKB-KW"/>
</dbReference>
<dbReference type="Proteomes" id="UP000234752">
    <property type="component" value="Chromosome eg_2"/>
</dbReference>
<proteinExistence type="predicted"/>
<dbReference type="SUPFAM" id="SSF50022">
    <property type="entry name" value="ISP domain"/>
    <property type="match status" value="1"/>
</dbReference>
<dbReference type="Pfam" id="PF00355">
    <property type="entry name" value="Rieske"/>
    <property type="match status" value="1"/>
</dbReference>
<dbReference type="Gene3D" id="3.90.380.10">
    <property type="entry name" value="Naphthalene 1,2-dioxygenase Alpha Subunit, Chain A, domain 1"/>
    <property type="match status" value="2"/>
</dbReference>
<dbReference type="PRINTS" id="PR00090">
    <property type="entry name" value="RNGDIOXGNASE"/>
</dbReference>
<evidence type="ECO:0000256" key="6">
    <source>
        <dbReference type="ARBA" id="ARBA00023014"/>
    </source>
</evidence>
<dbReference type="InterPro" id="IPR017941">
    <property type="entry name" value="Rieske_2Fe-2S"/>
</dbReference>
<evidence type="ECO:0000256" key="3">
    <source>
        <dbReference type="ARBA" id="ARBA00022723"/>
    </source>
</evidence>
<dbReference type="PANTHER" id="PTHR43756:SF5">
    <property type="entry name" value="CHOLINE MONOOXYGENASE, CHLOROPLASTIC"/>
    <property type="match status" value="1"/>
</dbReference>
<evidence type="ECO:0000313" key="7">
    <source>
        <dbReference type="EMBL" id="AUN32058.1"/>
    </source>
</evidence>
<dbReference type="InterPro" id="IPR015879">
    <property type="entry name" value="Ring_hydroxy_dOase_asu_C_dom"/>
</dbReference>
<dbReference type="InterPro" id="IPR036922">
    <property type="entry name" value="Rieske_2Fe-2S_sf"/>
</dbReference>
<sequence length="368" mass="39846">MLAHPATLTAADYRDPDRYKAEQRTLFAQSWQFVGFADEVAEPGSWLVRQVAGQSVLIQDFDGDLRALRNVCSHRFAQLRGGDAGTASGPLRCPYHGWTYDRDGVPVGIPGNADCFGLDRADKQALALPRYELDRIGRFLFVRLVPGGPSLLDVVGPHADLLLALSDGMSPPFAQAAQPWEANWKVGIENVLEVYHVDAVHAESFRTVVDGSWRVVPSGPHSIGYAGIRAEAQRWWEGAGKRLGLIPVDAVAGVEGYVHLLLFPNLAIGITAGRMMSVQTLEPTGSESFTLRYRLCLAKARDGASKAALAAVTTHLAALNEKLLSEDRAVCAAVGRGLRHVEGAALLGANEDRIRHFHATIQTLSKAD</sequence>
<dbReference type="CDD" id="cd03469">
    <property type="entry name" value="Rieske_RO_Alpha_N"/>
    <property type="match status" value="1"/>
</dbReference>
<keyword evidence="6" id="KW-0411">Iron-sulfur</keyword>
<dbReference type="Pfam" id="PF00848">
    <property type="entry name" value="Ring_hydroxyl_A"/>
    <property type="match status" value="1"/>
</dbReference>
<dbReference type="PANTHER" id="PTHR43756">
    <property type="entry name" value="CHOLINE MONOOXYGENASE, CHLOROPLASTIC"/>
    <property type="match status" value="1"/>
</dbReference>
<keyword evidence="3" id="KW-0479">Metal-binding</keyword>
<dbReference type="PROSITE" id="PS51296">
    <property type="entry name" value="RIESKE"/>
    <property type="match status" value="1"/>
</dbReference>
<dbReference type="KEGG" id="ncb:C0V82_16695"/>
<dbReference type="CDD" id="cd00680">
    <property type="entry name" value="RHO_alpha_C"/>
    <property type="match status" value="1"/>
</dbReference>
<keyword evidence="8" id="KW-1185">Reference proteome</keyword>
<evidence type="ECO:0000256" key="2">
    <source>
        <dbReference type="ARBA" id="ARBA00022714"/>
    </source>
</evidence>
<reference evidence="7 8" key="1">
    <citation type="submission" date="2017-12" db="EMBL/GenBank/DDBJ databases">
        <title>Genomes of bacteria within cyanobacterial aggregates.</title>
        <authorList>
            <person name="Cai H."/>
        </authorList>
    </citation>
    <scope>NUCLEOTIDE SEQUENCE [LARGE SCALE GENOMIC DNA]</scope>
    <source>
        <strain evidence="7 8">TH16</strain>
    </source>
</reference>
<evidence type="ECO:0000256" key="4">
    <source>
        <dbReference type="ARBA" id="ARBA00023002"/>
    </source>
</evidence>
<dbReference type="RefSeq" id="WP_102113609.1">
    <property type="nucleotide sequence ID" value="NZ_BMGN01000006.1"/>
</dbReference>
<evidence type="ECO:0000256" key="5">
    <source>
        <dbReference type="ARBA" id="ARBA00023004"/>
    </source>
</evidence>
<keyword evidence="2" id="KW-0001">2Fe-2S</keyword>
<evidence type="ECO:0000256" key="1">
    <source>
        <dbReference type="ARBA" id="ARBA00001962"/>
    </source>
</evidence>
<dbReference type="InterPro" id="IPR001663">
    <property type="entry name" value="Rng_hydr_dOase-A"/>
</dbReference>
<dbReference type="Gene3D" id="2.102.10.10">
    <property type="entry name" value="Rieske [2Fe-2S] iron-sulphur domain"/>
    <property type="match status" value="1"/>
</dbReference>
<dbReference type="EMBL" id="CP025612">
    <property type="protein sequence ID" value="AUN32058.1"/>
    <property type="molecule type" value="Genomic_DNA"/>
</dbReference>
<comment type="cofactor">
    <cofactor evidence="1">
        <name>Fe cation</name>
        <dbReference type="ChEBI" id="CHEBI:24875"/>
    </cofactor>
</comment>
<dbReference type="AlphaFoldDB" id="A0A2K9NG39"/>